<reference evidence="2 3" key="1">
    <citation type="submission" date="2016-06" db="EMBL/GenBank/DDBJ databases">
        <title>Genome sequencing of Cryobacterium arcticum PAMC 27867.</title>
        <authorList>
            <person name="Lee J."/>
            <person name="Kim O.-S."/>
        </authorList>
    </citation>
    <scope>NUCLEOTIDE SEQUENCE [LARGE SCALE GENOMIC DNA]</scope>
    <source>
        <strain evidence="2 3">PAMC 27867</strain>
    </source>
</reference>
<proteinExistence type="predicted"/>
<feature type="region of interest" description="Disordered" evidence="1">
    <location>
        <begin position="39"/>
        <end position="61"/>
    </location>
</feature>
<dbReference type="STRING" id="670052.PA27867_3586"/>
<name>A0A1B1BPL8_9MICO</name>
<sequence length="155" mass="17408">MTSRDDVNARKVERLTAQLMKERAHLALMTKANDAINARKATENTDPAQGSGIRRKPNAKADARRFNAYDREATISIAQVDAEKEVARLESALEAATAERFRVLLVRSDLLGARAIRDEFGWHAVVKLNAMTVSVKTPYSWTDKIPFDRVLEARK</sequence>
<organism evidence="2 3">
    <name type="scientific">Cryobacterium arcticum</name>
    <dbReference type="NCBI Taxonomy" id="670052"/>
    <lineage>
        <taxon>Bacteria</taxon>
        <taxon>Bacillati</taxon>
        <taxon>Actinomycetota</taxon>
        <taxon>Actinomycetes</taxon>
        <taxon>Micrococcales</taxon>
        <taxon>Microbacteriaceae</taxon>
        <taxon>Cryobacterium</taxon>
    </lineage>
</organism>
<dbReference type="EMBL" id="CP016282">
    <property type="protein sequence ID" value="ANP74507.1"/>
    <property type="molecule type" value="Genomic_DNA"/>
</dbReference>
<dbReference type="Proteomes" id="UP000092582">
    <property type="component" value="Chromosome 1"/>
</dbReference>
<dbReference type="KEGG" id="cart:PA27867_3586"/>
<dbReference type="OrthoDB" id="9803716at2"/>
<keyword evidence="3" id="KW-1185">Reference proteome</keyword>
<accession>A0A1B1BPL8</accession>
<dbReference type="AlphaFoldDB" id="A0A1B1BPL8"/>
<evidence type="ECO:0000313" key="3">
    <source>
        <dbReference type="Proteomes" id="UP000092582"/>
    </source>
</evidence>
<protein>
    <submittedName>
        <fullName evidence="2">Uncharacterized protein</fullName>
    </submittedName>
</protein>
<dbReference type="RefSeq" id="WP_066598429.1">
    <property type="nucleotide sequence ID" value="NZ_CP016282.1"/>
</dbReference>
<evidence type="ECO:0000256" key="1">
    <source>
        <dbReference type="SAM" id="MobiDB-lite"/>
    </source>
</evidence>
<gene>
    <name evidence="2" type="ORF">PA27867_3586</name>
</gene>
<evidence type="ECO:0000313" key="2">
    <source>
        <dbReference type="EMBL" id="ANP74507.1"/>
    </source>
</evidence>